<evidence type="ECO:0000259" key="3">
    <source>
        <dbReference type="PROSITE" id="PS50821"/>
    </source>
</evidence>
<dbReference type="Gene3D" id="2.170.260.10">
    <property type="entry name" value="paz domain"/>
    <property type="match status" value="1"/>
</dbReference>
<dbReference type="InterPro" id="IPR036397">
    <property type="entry name" value="RNaseH_sf"/>
</dbReference>
<dbReference type="InterPro" id="IPR003100">
    <property type="entry name" value="PAZ_dom"/>
</dbReference>
<dbReference type="AlphaFoldDB" id="A0A366R389"/>
<feature type="domain" description="Piwi" evidence="4">
    <location>
        <begin position="607"/>
        <end position="911"/>
    </location>
</feature>
<dbReference type="SUPFAM" id="SSF53098">
    <property type="entry name" value="Ribonuclease H-like"/>
    <property type="match status" value="1"/>
</dbReference>
<evidence type="ECO:0000313" key="5">
    <source>
        <dbReference type="EMBL" id="RBR11617.1"/>
    </source>
</evidence>
<dbReference type="Pfam" id="PF16488">
    <property type="entry name" value="ArgoL2"/>
    <property type="match status" value="1"/>
</dbReference>
<dbReference type="OrthoDB" id="10252740at2759"/>
<name>A0A366R389_9HYPO</name>
<dbReference type="SMART" id="SM00949">
    <property type="entry name" value="PAZ"/>
    <property type="match status" value="1"/>
</dbReference>
<dbReference type="Gene3D" id="3.40.50.2300">
    <property type="match status" value="1"/>
</dbReference>
<evidence type="ECO:0008006" key="7">
    <source>
        <dbReference type="Google" id="ProtNLM"/>
    </source>
</evidence>
<dbReference type="Proteomes" id="UP000253153">
    <property type="component" value="Unassembled WGS sequence"/>
</dbReference>
<dbReference type="RefSeq" id="XP_031012876.1">
    <property type="nucleotide sequence ID" value="XM_031163088.1"/>
</dbReference>
<feature type="domain" description="PAZ" evidence="3">
    <location>
        <begin position="320"/>
        <end position="434"/>
    </location>
</feature>
<dbReference type="Pfam" id="PF08699">
    <property type="entry name" value="ArgoL1"/>
    <property type="match status" value="1"/>
</dbReference>
<keyword evidence="6" id="KW-1185">Reference proteome</keyword>
<dbReference type="InterPro" id="IPR014811">
    <property type="entry name" value="ArgoL1"/>
</dbReference>
<dbReference type="Gene3D" id="3.30.420.10">
    <property type="entry name" value="Ribonuclease H-like superfamily/Ribonuclease H"/>
    <property type="match status" value="1"/>
</dbReference>
<reference evidence="5 6" key="1">
    <citation type="submission" date="2018-06" db="EMBL/GenBank/DDBJ databases">
        <title>Fusarium incarnatum-equiseti species complex species 28.</title>
        <authorList>
            <person name="Gardiner D.M."/>
        </authorList>
    </citation>
    <scope>NUCLEOTIDE SEQUENCE [LARGE SCALE GENOMIC DNA]</scope>
    <source>
        <strain evidence="5 6">FIESC_28</strain>
    </source>
</reference>
<dbReference type="InterPro" id="IPR045246">
    <property type="entry name" value="Piwi_ago-like"/>
</dbReference>
<dbReference type="Pfam" id="PF16487">
    <property type="entry name" value="ArgoMid"/>
    <property type="match status" value="1"/>
</dbReference>
<dbReference type="GeneID" id="41998384"/>
<dbReference type="InterPro" id="IPR032474">
    <property type="entry name" value="Argonaute_N"/>
</dbReference>
<feature type="region of interest" description="Disordered" evidence="2">
    <location>
        <begin position="1"/>
        <end position="62"/>
    </location>
</feature>
<accession>A0A366R389</accession>
<protein>
    <recommendedName>
        <fullName evidence="7">Piwi domain-containing protein</fullName>
    </recommendedName>
</protein>
<dbReference type="InterPro" id="IPR003165">
    <property type="entry name" value="Piwi"/>
</dbReference>
<evidence type="ECO:0000259" key="4">
    <source>
        <dbReference type="PROSITE" id="PS50822"/>
    </source>
</evidence>
<dbReference type="InterPro" id="IPR036085">
    <property type="entry name" value="PAZ_dom_sf"/>
</dbReference>
<dbReference type="Pfam" id="PF16486">
    <property type="entry name" value="ArgoN"/>
    <property type="match status" value="1"/>
</dbReference>
<sequence length="979" mass="109224">MSDRGRSSSPAGSGGPSGSGRRPSQSPAASAGGYAKPLGYDPAKPLKQQDQGNTRMELPPDAYISETKKDMFTLRKGRFNTEGKPEQIEVNQYRMTKFDFSKKIYQYDVVISPNPDKIVPVMKKIWAHPTTQKTMKPYKFEMWLFDGKKLAWSPALVDRGELRFSVDLDEGQRPAGAKPRDGGKFFVTIRKTTEIQVAALQGYLNHKISFNNSVQEALNFIDHLVRQFPSKNLLAIKRNFYRTGQPGAPLNDGAIVEVHKGTYASIRMSDNLKQGGVGLGYNIDVANTCFWIGNQPLDKMACNFLATSDSNKFGGIHPGNLNEHLKPVRGKTGWESSDAFKQLRKLRRLRFKVKHKGRPNEDKLYTIQDFTFDAKFGEAGFNSRTHTFEKDGKQTSVFEYYKNTYNVTLRLSHLPLINAGKGGYIPMELAFIDNMQRYPFKLNPDQTAAMIKIAVTRPAVRKSDIQKGAAALQIGQDPYLKEYGVNFEAQFAKTEARILPPPVVKFGQGQADPKFAGRWDLRGKKFFKPNTAPLQNWGFVACEVQVPLPVMQAFAASFKTTFTGHGGKVTSDPQLLNAPGNLRYEPAKIVEWAHNQITTRTKGYTQLLFIIVSKKNSGTYERLKKSADCRYGILTQVVLASHVQKNNGQYHSNVCMKVNAKLGGATACTPPLWKTQTFFPDARPTMIVGCDVSHAAPGGVTASVASMTMSVDNNATRYAAVAETNGYRVEMLTPTNVRSMFGQLVPLWRGGHPGKVPNHLIYFRDGVGEGQFAHVLEQEVSEIKKFFAGSLRPEQMPKMTVIIATKRHHVRFFPQRGDKNGNPLPGTLVEKEVTHPFMFDFYLNSHVAIQGTARPVHYSVILDEMGMPVNDLQKMIYQQCYSYARSTTPVSLHPAVYYAHLASNRARAHENMASSDGFRTGAKGHEIAREKQAHGVGSSAPNRTLDAPPLIRLGGPLTQPPAEGEERQRNFFRSTMWYI</sequence>
<dbReference type="CDD" id="cd02846">
    <property type="entry name" value="PAZ_argonaute_like"/>
    <property type="match status" value="1"/>
</dbReference>
<dbReference type="PANTHER" id="PTHR22891">
    <property type="entry name" value="EUKARYOTIC TRANSLATION INITIATION FACTOR 2C"/>
    <property type="match status" value="1"/>
</dbReference>
<dbReference type="PROSITE" id="PS50821">
    <property type="entry name" value="PAZ"/>
    <property type="match status" value="1"/>
</dbReference>
<dbReference type="SMART" id="SM01163">
    <property type="entry name" value="DUF1785"/>
    <property type="match status" value="1"/>
</dbReference>
<dbReference type="InterPro" id="IPR032472">
    <property type="entry name" value="ArgoL2"/>
</dbReference>
<comment type="similarity">
    <text evidence="1">Belongs to the argonaute family.</text>
</comment>
<dbReference type="InterPro" id="IPR012337">
    <property type="entry name" value="RNaseH-like_sf"/>
</dbReference>
<evidence type="ECO:0000313" key="6">
    <source>
        <dbReference type="Proteomes" id="UP000253153"/>
    </source>
</evidence>
<comment type="caution">
    <text evidence="5">The sequence shown here is derived from an EMBL/GenBank/DDBJ whole genome shotgun (WGS) entry which is preliminary data.</text>
</comment>
<dbReference type="EMBL" id="QKXC01000212">
    <property type="protein sequence ID" value="RBR11617.1"/>
    <property type="molecule type" value="Genomic_DNA"/>
</dbReference>
<dbReference type="PROSITE" id="PS50822">
    <property type="entry name" value="PIWI"/>
    <property type="match status" value="1"/>
</dbReference>
<dbReference type="CDD" id="cd04657">
    <property type="entry name" value="Piwi_ago-like"/>
    <property type="match status" value="1"/>
</dbReference>
<gene>
    <name evidence="5" type="ORF">FIESC28_08951</name>
</gene>
<dbReference type="InterPro" id="IPR032473">
    <property type="entry name" value="Argonaute_Mid_dom"/>
</dbReference>
<dbReference type="SMART" id="SM00950">
    <property type="entry name" value="Piwi"/>
    <property type="match status" value="1"/>
</dbReference>
<dbReference type="SUPFAM" id="SSF101690">
    <property type="entry name" value="PAZ domain"/>
    <property type="match status" value="1"/>
</dbReference>
<evidence type="ECO:0000256" key="1">
    <source>
        <dbReference type="RuleBase" id="RU361178"/>
    </source>
</evidence>
<dbReference type="Pfam" id="PF02171">
    <property type="entry name" value="Piwi"/>
    <property type="match status" value="1"/>
</dbReference>
<dbReference type="GO" id="GO:0003723">
    <property type="term" value="F:RNA binding"/>
    <property type="evidence" value="ECO:0007669"/>
    <property type="project" value="InterPro"/>
</dbReference>
<organism evidence="5 6">
    <name type="scientific">Fusarium coffeatum</name>
    <dbReference type="NCBI Taxonomy" id="231269"/>
    <lineage>
        <taxon>Eukaryota</taxon>
        <taxon>Fungi</taxon>
        <taxon>Dikarya</taxon>
        <taxon>Ascomycota</taxon>
        <taxon>Pezizomycotina</taxon>
        <taxon>Sordariomycetes</taxon>
        <taxon>Hypocreomycetidae</taxon>
        <taxon>Hypocreales</taxon>
        <taxon>Nectriaceae</taxon>
        <taxon>Fusarium</taxon>
        <taxon>Fusarium incarnatum-equiseti species complex</taxon>
    </lineage>
</organism>
<dbReference type="Pfam" id="PF02170">
    <property type="entry name" value="PAZ"/>
    <property type="match status" value="1"/>
</dbReference>
<evidence type="ECO:0000256" key="2">
    <source>
        <dbReference type="SAM" id="MobiDB-lite"/>
    </source>
</evidence>
<proteinExistence type="inferred from homology"/>